<dbReference type="EMBL" id="JACCCC010000001">
    <property type="protein sequence ID" value="NYE49311.1"/>
    <property type="molecule type" value="Genomic_DNA"/>
</dbReference>
<accession>A0A852TZR0</accession>
<feature type="compositionally biased region" description="Pro residues" evidence="1">
    <location>
        <begin position="14"/>
        <end position="25"/>
    </location>
</feature>
<sequence>MSQRWSGRSTGCPEGPPGSLPPFSPPDRDELVAAADAAPLVDRLWRFLEWIGAGRPVSRDAHRGPHGREDLVLLGIGRWVGDDEVPDGPADTDFEDAAELLAILLEGGVVRVEAETRRRRSAEVQRRHGRVVPASEERLRRPHASLVLWRTVFGQVPLLWRRRDPHAFGALTERLLPRLLLGLCRAEGRPVPAEELVEAANPEGLGRSGFEIAFTLLEALGVLRRDGDPDIGDALALTPLGHYAAASVLAAGGHRLRAAGGPAGGEAAQRASGPAAET</sequence>
<protein>
    <submittedName>
        <fullName evidence="2">Uncharacterized protein</fullName>
    </submittedName>
</protein>
<evidence type="ECO:0000313" key="2">
    <source>
        <dbReference type="EMBL" id="NYE49311.1"/>
    </source>
</evidence>
<organism evidence="2 3">
    <name type="scientific">Spinactinospora alkalitolerans</name>
    <dbReference type="NCBI Taxonomy" id="687207"/>
    <lineage>
        <taxon>Bacteria</taxon>
        <taxon>Bacillati</taxon>
        <taxon>Actinomycetota</taxon>
        <taxon>Actinomycetes</taxon>
        <taxon>Streptosporangiales</taxon>
        <taxon>Nocardiopsidaceae</taxon>
        <taxon>Spinactinospora</taxon>
    </lineage>
</organism>
<comment type="caution">
    <text evidence="2">The sequence shown here is derived from an EMBL/GenBank/DDBJ whole genome shotgun (WGS) entry which is preliminary data.</text>
</comment>
<evidence type="ECO:0000256" key="1">
    <source>
        <dbReference type="SAM" id="MobiDB-lite"/>
    </source>
</evidence>
<dbReference type="RefSeq" id="WP_179644993.1">
    <property type="nucleotide sequence ID" value="NZ_BAAAYY010000031.1"/>
</dbReference>
<dbReference type="AlphaFoldDB" id="A0A852TZR0"/>
<keyword evidence="3" id="KW-1185">Reference proteome</keyword>
<proteinExistence type="predicted"/>
<feature type="region of interest" description="Disordered" evidence="1">
    <location>
        <begin position="259"/>
        <end position="278"/>
    </location>
</feature>
<evidence type="ECO:0000313" key="3">
    <source>
        <dbReference type="Proteomes" id="UP000589036"/>
    </source>
</evidence>
<reference evidence="2 3" key="1">
    <citation type="submission" date="2020-07" db="EMBL/GenBank/DDBJ databases">
        <title>Sequencing the genomes of 1000 actinobacteria strains.</title>
        <authorList>
            <person name="Klenk H.-P."/>
        </authorList>
    </citation>
    <scope>NUCLEOTIDE SEQUENCE [LARGE SCALE GENOMIC DNA]</scope>
    <source>
        <strain evidence="2 3">CXB654</strain>
    </source>
</reference>
<name>A0A852TZR0_9ACTN</name>
<feature type="region of interest" description="Disordered" evidence="1">
    <location>
        <begin position="1"/>
        <end position="29"/>
    </location>
</feature>
<dbReference type="Proteomes" id="UP000589036">
    <property type="component" value="Unassembled WGS sequence"/>
</dbReference>
<gene>
    <name evidence="2" type="ORF">HDA32_004431</name>
</gene>